<evidence type="ECO:0000313" key="2">
    <source>
        <dbReference type="EMBL" id="KJE21241.1"/>
    </source>
</evidence>
<feature type="domain" description="AAA" evidence="1">
    <location>
        <begin position="1"/>
        <end position="202"/>
    </location>
</feature>
<dbReference type="InterPro" id="IPR025669">
    <property type="entry name" value="AAA_dom"/>
</dbReference>
<gene>
    <name evidence="2" type="ORF">FF36_04472</name>
</gene>
<dbReference type="CDD" id="cd02042">
    <property type="entry name" value="ParAB_family"/>
    <property type="match status" value="1"/>
</dbReference>
<comment type="caution">
    <text evidence="2">The sequence shown here is derived from an EMBL/GenBank/DDBJ whole genome shotgun (WGS) entry which is preliminary data.</text>
</comment>
<dbReference type="InterPro" id="IPR050678">
    <property type="entry name" value="DNA_Partitioning_ATPase"/>
</dbReference>
<dbReference type="PATRIC" id="fig|1502723.3.peg.4406"/>
<dbReference type="Pfam" id="PF13614">
    <property type="entry name" value="AAA_31"/>
    <property type="match status" value="1"/>
</dbReference>
<dbReference type="InterPro" id="IPR027417">
    <property type="entry name" value="P-loop_NTPase"/>
</dbReference>
<organism evidence="2 3">
    <name type="scientific">Frankia torreyi</name>
    <dbReference type="NCBI Taxonomy" id="1856"/>
    <lineage>
        <taxon>Bacteria</taxon>
        <taxon>Bacillati</taxon>
        <taxon>Actinomycetota</taxon>
        <taxon>Actinomycetes</taxon>
        <taxon>Frankiales</taxon>
        <taxon>Frankiaceae</taxon>
        <taxon>Frankia</taxon>
    </lineage>
</organism>
<keyword evidence="3" id="KW-1185">Reference proteome</keyword>
<name>A0A0D8BAP3_9ACTN</name>
<dbReference type="Gene3D" id="3.40.50.300">
    <property type="entry name" value="P-loop containing nucleotide triphosphate hydrolases"/>
    <property type="match status" value="1"/>
</dbReference>
<dbReference type="OrthoDB" id="69313at2"/>
<reference evidence="2 3" key="2">
    <citation type="journal article" date="2016" name="Genome Announc.">
        <title>Permanent Draft Genome Sequences for Two Variants of Frankia sp. Strain CpI1, the First Frankia Strain Isolated from Root Nodules of Comptonia peregrina.</title>
        <authorList>
            <person name="Oshone R."/>
            <person name="Hurst S.G.IV."/>
            <person name="Abebe-Akele F."/>
            <person name="Simpson S."/>
            <person name="Morris K."/>
            <person name="Thomas W.K."/>
            <person name="Tisa L.S."/>
        </authorList>
    </citation>
    <scope>NUCLEOTIDE SEQUENCE [LARGE SCALE GENOMIC DNA]</scope>
    <source>
        <strain evidence="3">CpI1-S</strain>
    </source>
</reference>
<dbReference type="EMBL" id="JYFN01000041">
    <property type="protein sequence ID" value="KJE21241.1"/>
    <property type="molecule type" value="Genomic_DNA"/>
</dbReference>
<dbReference type="AlphaFoldDB" id="A0A0D8BAP3"/>
<dbReference type="SUPFAM" id="SSF52540">
    <property type="entry name" value="P-loop containing nucleoside triphosphate hydrolases"/>
    <property type="match status" value="1"/>
</dbReference>
<dbReference type="Proteomes" id="UP000032545">
    <property type="component" value="Unassembled WGS sequence"/>
</dbReference>
<dbReference type="PANTHER" id="PTHR13696:SF99">
    <property type="entry name" value="COBYRINIC ACID AC-DIAMIDE SYNTHASE"/>
    <property type="match status" value="1"/>
</dbReference>
<evidence type="ECO:0000259" key="1">
    <source>
        <dbReference type="Pfam" id="PF13614"/>
    </source>
</evidence>
<accession>A0A0D8BAP3</accession>
<protein>
    <submittedName>
        <fullName evidence="2">ATPase involved in chromosome partitioning</fullName>
    </submittedName>
</protein>
<dbReference type="PANTHER" id="PTHR13696">
    <property type="entry name" value="P-LOOP CONTAINING NUCLEOSIDE TRIPHOSPHATE HYDROLASE"/>
    <property type="match status" value="1"/>
</dbReference>
<reference evidence="3" key="1">
    <citation type="submission" date="2015-02" db="EMBL/GenBank/DDBJ databases">
        <title>Draft Genome of Frankia sp. CpI1-S.</title>
        <authorList>
            <person name="Oshone R.T."/>
            <person name="Ngom M."/>
            <person name="Ghodhbane-Gtari F."/>
            <person name="Gtari M."/>
            <person name="Morris K."/>
            <person name="Thomas K."/>
            <person name="Sen A."/>
            <person name="Tisa L.S."/>
        </authorList>
    </citation>
    <scope>NUCLEOTIDE SEQUENCE [LARGE SCALE GENOMIC DNA]</scope>
    <source>
        <strain evidence="3">CpI1-S</strain>
    </source>
</reference>
<proteinExistence type="predicted"/>
<evidence type="ECO:0000313" key="3">
    <source>
        <dbReference type="Proteomes" id="UP000032545"/>
    </source>
</evidence>
<sequence length="309" mass="33935">MRVVTVVNYKGGVGKTTVTANLGAQLAREGRKVLLIDLDPQSSLTLSFYPPEHWGDRLRPNRTIAHWLNSWRSRGDPPGLTDVVVTPEQANFYLDGGRLDLVAADLQLSDAEERLLYELGSPTPPRTPFLRVYGRLVAAVASVRAAGYDLVLLDCAPNFGVLTRAAVVASDGLVVPARPDELSRLAIGHLRERLGYFQARYNAMGGSAAARRGMPTRLLPRILGVVFTMARRQRGNEVSASLRTFIHMVREEYPTFESVIFDNPVPYARAAAENVPLVLTDPPPAGDLLEQWQGLATEFTKRLEALGHA</sequence>
<dbReference type="RefSeq" id="WP_044886995.1">
    <property type="nucleotide sequence ID" value="NZ_JYFN01000041.1"/>
</dbReference>